<dbReference type="NCBIfam" id="TIGR03598">
    <property type="entry name" value="GTPase_YsxC"/>
    <property type="match status" value="1"/>
</dbReference>
<reference evidence="11" key="1">
    <citation type="submission" date="2022-11" db="EMBL/GenBank/DDBJ databases">
        <authorList>
            <person name="Morgan W.R."/>
            <person name="Tartar A."/>
        </authorList>
    </citation>
    <scope>NUCLEOTIDE SEQUENCE</scope>
    <source>
        <strain evidence="11">ARSEF 373</strain>
    </source>
</reference>
<keyword evidence="3" id="KW-0132">Cell division</keyword>
<keyword evidence="9" id="KW-0131">Cell cycle</keyword>
<feature type="domain" description="EngB-type G" evidence="10">
    <location>
        <begin position="90"/>
        <end position="275"/>
    </location>
</feature>
<dbReference type="PROSITE" id="PS51706">
    <property type="entry name" value="G_ENGB"/>
    <property type="match status" value="1"/>
</dbReference>
<evidence type="ECO:0000256" key="5">
    <source>
        <dbReference type="ARBA" id="ARBA00022741"/>
    </source>
</evidence>
<dbReference type="PANTHER" id="PTHR11649:SF13">
    <property type="entry name" value="ENGB-TYPE G DOMAIN-CONTAINING PROTEIN"/>
    <property type="match status" value="1"/>
</dbReference>
<proteinExistence type="inferred from homology"/>
<dbReference type="InterPro" id="IPR019987">
    <property type="entry name" value="GTP-bd_ribosome_bio_YsxC"/>
</dbReference>
<reference evidence="11" key="2">
    <citation type="journal article" date="2023" name="Microbiol Resour">
        <title>Decontamination and Annotation of the Draft Genome Sequence of the Oomycete Lagenidium giganteum ARSEF 373.</title>
        <authorList>
            <person name="Morgan W.R."/>
            <person name="Tartar A."/>
        </authorList>
    </citation>
    <scope>NUCLEOTIDE SEQUENCE</scope>
    <source>
        <strain evidence="11">ARSEF 373</strain>
    </source>
</reference>
<dbReference type="InterPro" id="IPR027417">
    <property type="entry name" value="P-loop_NTPase"/>
</dbReference>
<evidence type="ECO:0000256" key="2">
    <source>
        <dbReference type="ARBA" id="ARBA00009638"/>
    </source>
</evidence>
<comment type="similarity">
    <text evidence="2">Belongs to the TRAFAC class TrmE-Era-EngA-EngB-Septin-like GTPase superfamily. EngB GTPase family.</text>
</comment>
<dbReference type="HAMAP" id="MF_00321">
    <property type="entry name" value="GTPase_EngB"/>
    <property type="match status" value="1"/>
</dbReference>
<dbReference type="Pfam" id="PF01926">
    <property type="entry name" value="MMR_HSR1"/>
    <property type="match status" value="1"/>
</dbReference>
<dbReference type="CDD" id="cd01876">
    <property type="entry name" value="YihA_EngB"/>
    <property type="match status" value="1"/>
</dbReference>
<keyword evidence="12" id="KW-1185">Reference proteome</keyword>
<dbReference type="Proteomes" id="UP001146120">
    <property type="component" value="Unassembled WGS sequence"/>
</dbReference>
<evidence type="ECO:0000256" key="3">
    <source>
        <dbReference type="ARBA" id="ARBA00022618"/>
    </source>
</evidence>
<keyword evidence="7" id="KW-0342">GTP-binding</keyword>
<keyword evidence="4" id="KW-0479">Metal-binding</keyword>
<dbReference type="AlphaFoldDB" id="A0AAV2YJN4"/>
<evidence type="ECO:0000256" key="9">
    <source>
        <dbReference type="ARBA" id="ARBA00023306"/>
    </source>
</evidence>
<evidence type="ECO:0000256" key="4">
    <source>
        <dbReference type="ARBA" id="ARBA00022723"/>
    </source>
</evidence>
<evidence type="ECO:0000256" key="1">
    <source>
        <dbReference type="ARBA" id="ARBA00001946"/>
    </source>
</evidence>
<dbReference type="InterPro" id="IPR030393">
    <property type="entry name" value="G_ENGB_dom"/>
</dbReference>
<dbReference type="GO" id="GO:0046872">
    <property type="term" value="F:metal ion binding"/>
    <property type="evidence" value="ECO:0007669"/>
    <property type="project" value="UniProtKB-KW"/>
</dbReference>
<evidence type="ECO:0000259" key="10">
    <source>
        <dbReference type="PROSITE" id="PS51706"/>
    </source>
</evidence>
<dbReference type="Gene3D" id="3.40.50.300">
    <property type="entry name" value="P-loop containing nucleotide triphosphate hydrolases"/>
    <property type="match status" value="1"/>
</dbReference>
<comment type="caution">
    <text evidence="11">The sequence shown here is derived from an EMBL/GenBank/DDBJ whole genome shotgun (WGS) entry which is preliminary data.</text>
</comment>
<organism evidence="11 12">
    <name type="scientific">Lagenidium giganteum</name>
    <dbReference type="NCBI Taxonomy" id="4803"/>
    <lineage>
        <taxon>Eukaryota</taxon>
        <taxon>Sar</taxon>
        <taxon>Stramenopiles</taxon>
        <taxon>Oomycota</taxon>
        <taxon>Peronosporomycetes</taxon>
        <taxon>Pythiales</taxon>
        <taxon>Pythiaceae</taxon>
    </lineage>
</organism>
<dbReference type="PANTHER" id="PTHR11649">
    <property type="entry name" value="MSS1/TRME-RELATED GTP-BINDING PROTEIN"/>
    <property type="match status" value="1"/>
</dbReference>
<dbReference type="InterPro" id="IPR006073">
    <property type="entry name" value="GTP-bd"/>
</dbReference>
<keyword evidence="8" id="KW-0717">Septation</keyword>
<evidence type="ECO:0000256" key="8">
    <source>
        <dbReference type="ARBA" id="ARBA00023210"/>
    </source>
</evidence>
<evidence type="ECO:0000256" key="6">
    <source>
        <dbReference type="ARBA" id="ARBA00022842"/>
    </source>
</evidence>
<evidence type="ECO:0000313" key="12">
    <source>
        <dbReference type="Proteomes" id="UP001146120"/>
    </source>
</evidence>
<dbReference type="GO" id="GO:0005525">
    <property type="term" value="F:GTP binding"/>
    <property type="evidence" value="ECO:0007669"/>
    <property type="project" value="UniProtKB-KW"/>
</dbReference>
<protein>
    <recommendedName>
        <fullName evidence="10">EngB-type G domain-containing protein</fullName>
    </recommendedName>
</protein>
<name>A0AAV2YJN4_9STRA</name>
<sequence>MMALRPMRLQLKLHGPRRGPIACAAHAQQVRHISKKKARLQTFPVLWPMKGVSEPPQLLPHEISVVNRLFKAESKLITSTADPSDLPEWDIPEVAFAGRSNVGKSSIINALVGQPGLVRTSKTPGRTQQLHFFSVGGKVGSLPDMSLVDMPGYGFANVPKAVVHQFHDLVGGYVERRRGANLRCTYLLIDARRGIGKVDEEFMDYLRDLGTIYQVVLTKADSVSPTELTEQIRQGHRIASRTSRLNMNPVIHVTSTKENFGVKELQRQIVSMCGLVSNRGA</sequence>
<dbReference type="GO" id="GO:0051301">
    <property type="term" value="P:cell division"/>
    <property type="evidence" value="ECO:0007669"/>
    <property type="project" value="UniProtKB-KW"/>
</dbReference>
<accession>A0AAV2YJN4</accession>
<evidence type="ECO:0000313" key="11">
    <source>
        <dbReference type="EMBL" id="DAZ92909.1"/>
    </source>
</evidence>
<gene>
    <name evidence="11" type="ORF">N0F65_011314</name>
</gene>
<comment type="cofactor">
    <cofactor evidence="1">
        <name>Mg(2+)</name>
        <dbReference type="ChEBI" id="CHEBI:18420"/>
    </cofactor>
</comment>
<dbReference type="SUPFAM" id="SSF52540">
    <property type="entry name" value="P-loop containing nucleoside triphosphate hydrolases"/>
    <property type="match status" value="1"/>
</dbReference>
<keyword evidence="6" id="KW-0460">Magnesium</keyword>
<dbReference type="EMBL" id="DAKRPA010000367">
    <property type="protein sequence ID" value="DAZ92909.1"/>
    <property type="molecule type" value="Genomic_DNA"/>
</dbReference>
<evidence type="ECO:0000256" key="7">
    <source>
        <dbReference type="ARBA" id="ARBA00023134"/>
    </source>
</evidence>
<keyword evidence="5" id="KW-0547">Nucleotide-binding</keyword>